<feature type="binding site" evidence="8">
    <location>
        <position position="13"/>
    </location>
    <ligand>
        <name>substrate</name>
    </ligand>
</feature>
<comment type="subcellular location">
    <subcellularLocation>
        <location evidence="8">Cytoplasm</location>
    </subcellularLocation>
</comment>
<keyword evidence="6 8" id="KW-0413">Isomerase</keyword>
<dbReference type="RefSeq" id="WP_084176436.1">
    <property type="nucleotide sequence ID" value="NZ_AYXG01000244.1"/>
</dbReference>
<dbReference type="PANTHER" id="PTHR31689">
    <property type="entry name" value="DIAMINOPIMELATE EPIMERASE, CHLOROPLASTIC"/>
    <property type="match status" value="1"/>
</dbReference>
<comment type="pathway">
    <text evidence="1 8">Amino-acid biosynthesis; L-lysine biosynthesis via DAP pathway; DL-2,6-diaminopimelate from LL-2,6-diaminopimelate: step 1/1.</text>
</comment>
<evidence type="ECO:0000256" key="4">
    <source>
        <dbReference type="ARBA" id="ARBA00022605"/>
    </source>
</evidence>
<evidence type="ECO:0000256" key="7">
    <source>
        <dbReference type="ARBA" id="ARBA00051712"/>
    </source>
</evidence>
<feature type="binding site" evidence="8">
    <location>
        <begin position="204"/>
        <end position="205"/>
    </location>
    <ligand>
        <name>substrate</name>
    </ligand>
</feature>
<keyword evidence="5 8" id="KW-0457">Lysine biosynthesis</keyword>
<feature type="site" description="Could be important to modulate the pK values of the two catalytic cysteine residues" evidence="8">
    <location>
        <position position="157"/>
    </location>
</feature>
<accession>W7IW87</accession>
<evidence type="ECO:0000256" key="2">
    <source>
        <dbReference type="ARBA" id="ARBA00010219"/>
    </source>
</evidence>
<comment type="similarity">
    <text evidence="2 8">Belongs to the diaminopimelate epimerase family.</text>
</comment>
<dbReference type="Pfam" id="PF01678">
    <property type="entry name" value="DAP_epimerase"/>
    <property type="match status" value="2"/>
</dbReference>
<feature type="active site" description="Proton donor" evidence="8">
    <location>
        <position position="83"/>
    </location>
</feature>
<evidence type="ECO:0000256" key="5">
    <source>
        <dbReference type="ARBA" id="ARBA00023154"/>
    </source>
</evidence>
<comment type="caution">
    <text evidence="8">Lacks conserved residue(s) required for the propagation of feature annotation.</text>
</comment>
<feature type="binding site" evidence="8">
    <location>
        <begin position="214"/>
        <end position="215"/>
    </location>
    <ligand>
        <name>substrate</name>
    </ligand>
</feature>
<keyword evidence="8" id="KW-0963">Cytoplasm</keyword>
<feature type="binding site" evidence="8">
    <location>
        <position position="155"/>
    </location>
    <ligand>
        <name>substrate</name>
    </ligand>
</feature>
<comment type="caution">
    <text evidence="10">The sequence shown here is derived from an EMBL/GenBank/DDBJ whole genome shotgun (WGS) entry which is preliminary data.</text>
</comment>
<dbReference type="UniPathway" id="UPA00034">
    <property type="reaction ID" value="UER00025"/>
</dbReference>
<comment type="catalytic activity">
    <reaction evidence="7 8">
        <text>(2S,6S)-2,6-diaminopimelate = meso-2,6-diaminopimelate</text>
        <dbReference type="Rhea" id="RHEA:15393"/>
        <dbReference type="ChEBI" id="CHEBI:57609"/>
        <dbReference type="ChEBI" id="CHEBI:57791"/>
        <dbReference type="EC" id="5.1.1.7"/>
    </reaction>
</comment>
<comment type="function">
    <text evidence="8">Catalyzes the stereoinversion of LL-2,6-diaminopimelate (L,L-DAP) to meso-diaminopimelate (meso-DAP), a precursor of L-lysine and an essential component of the bacterial peptidoglycan.</text>
</comment>
<feature type="site" description="Could be important to modulate the pK values of the two catalytic cysteine residues" evidence="8">
    <location>
        <position position="204"/>
    </location>
</feature>
<evidence type="ECO:0000313" key="11">
    <source>
        <dbReference type="Proteomes" id="UP000019277"/>
    </source>
</evidence>
<feature type="binding site" evidence="8">
    <location>
        <position position="74"/>
    </location>
    <ligand>
        <name>substrate</name>
    </ligand>
</feature>
<dbReference type="EMBL" id="AYXG01000244">
    <property type="protein sequence ID" value="EWC58279.1"/>
    <property type="molecule type" value="Genomic_DNA"/>
</dbReference>
<comment type="subunit">
    <text evidence="8">Homodimer.</text>
</comment>
<protein>
    <recommendedName>
        <fullName evidence="3 8">Diaminopimelate epimerase</fullName>
        <shortName evidence="8">DAP epimerase</shortName>
        <ecNumber evidence="3 8">5.1.1.7</ecNumber>
    </recommendedName>
    <alternativeName>
        <fullName evidence="8">PLP-independent amino acid racemase</fullName>
    </alternativeName>
</protein>
<dbReference type="PATRIC" id="fig|909613.9.peg.6416"/>
<evidence type="ECO:0000313" key="10">
    <source>
        <dbReference type="EMBL" id="EWC58279.1"/>
    </source>
</evidence>
<dbReference type="EC" id="5.1.1.7" evidence="3 8"/>
<feature type="binding site" evidence="8">
    <location>
        <begin position="84"/>
        <end position="85"/>
    </location>
    <ligand>
        <name>substrate</name>
    </ligand>
</feature>
<dbReference type="GO" id="GO:0009089">
    <property type="term" value="P:lysine biosynthetic process via diaminopimelate"/>
    <property type="evidence" value="ECO:0007669"/>
    <property type="project" value="UniProtKB-UniRule"/>
</dbReference>
<dbReference type="InterPro" id="IPR001653">
    <property type="entry name" value="DAP_epimerase_DapF"/>
</dbReference>
<dbReference type="GO" id="GO:0005829">
    <property type="term" value="C:cytosol"/>
    <property type="evidence" value="ECO:0007669"/>
    <property type="project" value="TreeGrafter"/>
</dbReference>
<dbReference type="HAMAP" id="MF_00197">
    <property type="entry name" value="DAP_epimerase"/>
    <property type="match status" value="1"/>
</dbReference>
<evidence type="ECO:0000256" key="3">
    <source>
        <dbReference type="ARBA" id="ARBA00013080"/>
    </source>
</evidence>
<dbReference type="PANTHER" id="PTHR31689:SF0">
    <property type="entry name" value="DIAMINOPIMELATE EPIMERASE"/>
    <property type="match status" value="1"/>
</dbReference>
<evidence type="ECO:0000256" key="1">
    <source>
        <dbReference type="ARBA" id="ARBA00005196"/>
    </source>
</evidence>
<dbReference type="eggNOG" id="COG0253">
    <property type="taxonomic scope" value="Bacteria"/>
</dbReference>
<dbReference type="AlphaFoldDB" id="W7IW87"/>
<reference evidence="10 11" key="1">
    <citation type="journal article" date="2014" name="Genome Announc.">
        <title>Draft Genome Sequence of the Antitrypanosomally Active Sponge-Associated Bacterium Actinokineospora sp. Strain EG49.</title>
        <authorList>
            <person name="Harjes J."/>
            <person name="Ryu T."/>
            <person name="Abdelmohsen U.R."/>
            <person name="Moitinho-Silva L."/>
            <person name="Horn H."/>
            <person name="Ravasi T."/>
            <person name="Hentschel U."/>
        </authorList>
    </citation>
    <scope>NUCLEOTIDE SEQUENCE [LARGE SCALE GENOMIC DNA]</scope>
    <source>
        <strain evidence="10 11">EG49</strain>
    </source>
</reference>
<evidence type="ECO:0000256" key="9">
    <source>
        <dbReference type="PROSITE-ProRule" id="PRU10125"/>
    </source>
</evidence>
<name>W7IW87_9PSEU</name>
<sequence>MAIEFRKGHGTENDFVLLPDPDGDLDLTGARVRALCDRGRGLGADGVLRVIRTKALPDAPEGIDGDVWFMDYRNADGSLAEMCGNGVRVFARHLSDQGLVDGPVFPVGTRAGLRPATVHPDGQVTVDMGPVRRTGRSETTVTGRTYPGLGIDVGNPHLACVTDDVPTLDLTTQPDFDRAVFPNGVNLEFVQPLGADEVRMRVHERGVGETRSCGTGTVAAAAAALAAQDRTTGTVTVHVPGGTVTVEITGTGSTLTGPAAFVAHGELDQAWWDAQV</sequence>
<feature type="active site" description="Proton acceptor" evidence="8">
    <location>
        <position position="213"/>
    </location>
</feature>
<dbReference type="OrthoDB" id="9805408at2"/>
<evidence type="ECO:0000256" key="8">
    <source>
        <dbReference type="HAMAP-Rule" id="MF_00197"/>
    </source>
</evidence>
<dbReference type="STRING" id="909613.UO65_6421"/>
<proteinExistence type="inferred from homology"/>
<dbReference type="SUPFAM" id="SSF54506">
    <property type="entry name" value="Diaminopimelate epimerase-like"/>
    <property type="match status" value="2"/>
</dbReference>
<dbReference type="Proteomes" id="UP000019277">
    <property type="component" value="Unassembled WGS sequence"/>
</dbReference>
<gene>
    <name evidence="8" type="primary">dapF</name>
    <name evidence="10" type="ORF">UO65_6421</name>
</gene>
<feature type="binding site" evidence="8">
    <location>
        <position position="186"/>
    </location>
    <ligand>
        <name>substrate</name>
    </ligand>
</feature>
<evidence type="ECO:0000256" key="6">
    <source>
        <dbReference type="ARBA" id="ARBA00023235"/>
    </source>
</evidence>
<dbReference type="PROSITE" id="PS01326">
    <property type="entry name" value="DAP_EPIMERASE"/>
    <property type="match status" value="1"/>
</dbReference>
<dbReference type="Gene3D" id="3.10.310.10">
    <property type="entry name" value="Diaminopimelate Epimerase, Chain A, domain 1"/>
    <property type="match status" value="2"/>
</dbReference>
<keyword evidence="4 8" id="KW-0028">Amino-acid biosynthesis</keyword>
<organism evidence="10 11">
    <name type="scientific">Actinokineospora spheciospongiae</name>
    <dbReference type="NCBI Taxonomy" id="909613"/>
    <lineage>
        <taxon>Bacteria</taxon>
        <taxon>Bacillati</taxon>
        <taxon>Actinomycetota</taxon>
        <taxon>Actinomycetes</taxon>
        <taxon>Pseudonocardiales</taxon>
        <taxon>Pseudonocardiaceae</taxon>
        <taxon>Actinokineospora</taxon>
    </lineage>
</organism>
<dbReference type="InterPro" id="IPR018510">
    <property type="entry name" value="DAP_epimerase_AS"/>
</dbReference>
<dbReference type="NCBIfam" id="TIGR00652">
    <property type="entry name" value="DapF"/>
    <property type="match status" value="1"/>
</dbReference>
<keyword evidence="11" id="KW-1185">Reference proteome</keyword>
<feature type="active site" evidence="9">
    <location>
        <position position="83"/>
    </location>
</feature>
<dbReference type="GO" id="GO:0008837">
    <property type="term" value="F:diaminopimelate epimerase activity"/>
    <property type="evidence" value="ECO:0007669"/>
    <property type="project" value="UniProtKB-UniRule"/>
</dbReference>